<evidence type="ECO:0000313" key="2">
    <source>
        <dbReference type="EMBL" id="MDT0347142.1"/>
    </source>
</evidence>
<feature type="transmembrane region" description="Helical" evidence="1">
    <location>
        <begin position="6"/>
        <end position="27"/>
    </location>
</feature>
<keyword evidence="1" id="KW-1133">Transmembrane helix</keyword>
<protein>
    <submittedName>
        <fullName evidence="2">Uncharacterized protein</fullName>
    </submittedName>
</protein>
<evidence type="ECO:0000313" key="3">
    <source>
        <dbReference type="Proteomes" id="UP001183246"/>
    </source>
</evidence>
<evidence type="ECO:0000256" key="1">
    <source>
        <dbReference type="SAM" id="Phobius"/>
    </source>
</evidence>
<keyword evidence="1" id="KW-0472">Membrane</keyword>
<accession>A0ABU2N0L3</accession>
<reference evidence="3" key="1">
    <citation type="submission" date="2023-07" db="EMBL/GenBank/DDBJ databases">
        <title>30 novel species of actinomycetes from the DSMZ collection.</title>
        <authorList>
            <person name="Nouioui I."/>
        </authorList>
    </citation>
    <scope>NUCLEOTIDE SEQUENCE [LARGE SCALE GENOMIC DNA]</scope>
    <source>
        <strain evidence="3">DSM 44938</strain>
    </source>
</reference>
<sequence length="66" mass="7033">MSHDVAISVVTLLLVLRVFGPDLLSLLRRVLGAGVRVGAAALAEQHHRSMTTARGTVSLREGEEQA</sequence>
<name>A0ABU2N0L3_9ACTN</name>
<keyword evidence="3" id="KW-1185">Reference proteome</keyword>
<proteinExistence type="predicted"/>
<gene>
    <name evidence="2" type="ORF">RM590_31870</name>
</gene>
<dbReference type="Proteomes" id="UP001183246">
    <property type="component" value="Unassembled WGS sequence"/>
</dbReference>
<dbReference type="EMBL" id="JAVREL010000028">
    <property type="protein sequence ID" value="MDT0347142.1"/>
    <property type="molecule type" value="Genomic_DNA"/>
</dbReference>
<dbReference type="RefSeq" id="WP_311708267.1">
    <property type="nucleotide sequence ID" value="NZ_JAVREL010000028.1"/>
</dbReference>
<keyword evidence="1" id="KW-0812">Transmembrane</keyword>
<organism evidence="2 3">
    <name type="scientific">Streptomyces litchfieldiae</name>
    <dbReference type="NCBI Taxonomy" id="3075543"/>
    <lineage>
        <taxon>Bacteria</taxon>
        <taxon>Bacillati</taxon>
        <taxon>Actinomycetota</taxon>
        <taxon>Actinomycetes</taxon>
        <taxon>Kitasatosporales</taxon>
        <taxon>Streptomycetaceae</taxon>
        <taxon>Streptomyces</taxon>
    </lineage>
</organism>
<comment type="caution">
    <text evidence="2">The sequence shown here is derived from an EMBL/GenBank/DDBJ whole genome shotgun (WGS) entry which is preliminary data.</text>
</comment>